<protein>
    <submittedName>
        <fullName evidence="2">Uncharacterized protein</fullName>
    </submittedName>
</protein>
<organism evidence="2 3">
    <name type="scientific">Caldicellulosiruptor bescii</name>
    <name type="common">Anaerocellum thermophilum</name>
    <dbReference type="NCBI Taxonomy" id="31899"/>
    <lineage>
        <taxon>Bacteria</taxon>
        <taxon>Bacillati</taxon>
        <taxon>Bacillota</taxon>
        <taxon>Bacillota incertae sedis</taxon>
        <taxon>Caldicellulosiruptorales</taxon>
        <taxon>Caldicellulosiruptoraceae</taxon>
        <taxon>Caldicellulosiruptor</taxon>
    </lineage>
</organism>
<keyword evidence="1" id="KW-0472">Membrane</keyword>
<dbReference type="GeneID" id="31772302"/>
<keyword evidence="1" id="KW-1133">Transmembrane helix</keyword>
<dbReference type="EMBL" id="FXXC01000001">
    <property type="protein sequence ID" value="SMR94567.1"/>
    <property type="molecule type" value="Genomic_DNA"/>
</dbReference>
<sequence>MNFGNIERKRCYIIVLLILLLIISNLLTVAKLYIYNRTLKEIKEDLSQTFLSEINRSLTITNQFIVDVQNSSEFNMTTIGYLSVLQKSIGRMFSLLKIADNCFESKNGRDFSFFNVAFFISGYEDKIYQLQILLLNNREKSNFSE</sequence>
<evidence type="ECO:0000313" key="3">
    <source>
        <dbReference type="Proteomes" id="UP000196803"/>
    </source>
</evidence>
<keyword evidence="3" id="KW-1185">Reference proteome</keyword>
<proteinExistence type="predicted"/>
<accession>A0ABY1SAK5</accession>
<name>A0ABY1SAK5_CALBS</name>
<reference evidence="2 3" key="1">
    <citation type="submission" date="2017-05" db="EMBL/GenBank/DDBJ databases">
        <authorList>
            <person name="Varghese N."/>
            <person name="Submissions S."/>
        </authorList>
    </citation>
    <scope>NUCLEOTIDE SEQUENCE [LARGE SCALE GENOMIC DNA]</scope>
    <source>
        <strain evidence="2 3">MACB1020</strain>
    </source>
</reference>
<keyword evidence="1" id="KW-0812">Transmembrane</keyword>
<evidence type="ECO:0000313" key="2">
    <source>
        <dbReference type="EMBL" id="SMR94567.1"/>
    </source>
</evidence>
<dbReference type="RefSeq" id="WP_015907476.1">
    <property type="nucleotide sequence ID" value="NZ_FUZJ01000001.1"/>
</dbReference>
<feature type="transmembrane region" description="Helical" evidence="1">
    <location>
        <begin position="12"/>
        <end position="34"/>
    </location>
</feature>
<dbReference type="Proteomes" id="UP000196803">
    <property type="component" value="Unassembled WGS sequence"/>
</dbReference>
<gene>
    <name evidence="2" type="ORF">SAMN05216240_2148</name>
</gene>
<comment type="caution">
    <text evidence="2">The sequence shown here is derived from an EMBL/GenBank/DDBJ whole genome shotgun (WGS) entry which is preliminary data.</text>
</comment>
<evidence type="ECO:0000256" key="1">
    <source>
        <dbReference type="SAM" id="Phobius"/>
    </source>
</evidence>